<name>M2ZWU7_9PROT</name>
<dbReference type="AlphaFoldDB" id="M2ZWU7"/>
<keyword evidence="1" id="KW-0472">Membrane</keyword>
<dbReference type="PATRIC" id="fig|1244869.3.peg.305"/>
<protein>
    <submittedName>
        <fullName evidence="2">Uncharacterized protein</fullName>
    </submittedName>
</protein>
<dbReference type="RefSeq" id="WP_008613538.1">
    <property type="nucleotide sequence ID" value="NZ_AONQ01000002.1"/>
</dbReference>
<accession>M2ZWU7</accession>
<dbReference type="EMBL" id="AONQ01000002">
    <property type="protein sequence ID" value="EME71892.1"/>
    <property type="molecule type" value="Genomic_DNA"/>
</dbReference>
<dbReference type="eggNOG" id="ENOG5033IY3">
    <property type="taxonomic scope" value="Bacteria"/>
</dbReference>
<evidence type="ECO:0000256" key="1">
    <source>
        <dbReference type="SAM" id="Phobius"/>
    </source>
</evidence>
<feature type="transmembrane region" description="Helical" evidence="1">
    <location>
        <begin position="24"/>
        <end position="44"/>
    </location>
</feature>
<comment type="caution">
    <text evidence="2">The sequence shown here is derived from an EMBL/GenBank/DDBJ whole genome shotgun (WGS) entry which is preliminary data.</text>
</comment>
<reference evidence="2 3" key="1">
    <citation type="journal article" date="2014" name="Genome Announc.">
        <title>Draft Genome Sequence of Magnetospirillum sp. Strain SO-1, a Freshwater Magnetotactic Bacterium Isolated from the Ol'khovka River, Russia.</title>
        <authorList>
            <person name="Grouzdev D.S."/>
            <person name="Dziuba M.V."/>
            <person name="Sukhacheva M.S."/>
            <person name="Mardanov A.V."/>
            <person name="Beletskiy A.V."/>
            <person name="Kuznetsov B.B."/>
            <person name="Skryabin K.G."/>
        </authorList>
    </citation>
    <scope>NUCLEOTIDE SEQUENCE [LARGE SCALE GENOMIC DNA]</scope>
    <source>
        <strain evidence="2 3">SO-1</strain>
    </source>
</reference>
<proteinExistence type="predicted"/>
<evidence type="ECO:0000313" key="3">
    <source>
        <dbReference type="Proteomes" id="UP000011744"/>
    </source>
</evidence>
<keyword evidence="1" id="KW-0812">Transmembrane</keyword>
<gene>
    <name evidence="2" type="ORF">H261_01557</name>
</gene>
<evidence type="ECO:0000313" key="2">
    <source>
        <dbReference type="EMBL" id="EME71892.1"/>
    </source>
</evidence>
<sequence>MSNSIEGKEEEQIPAMQRILDNPFLLLFIGVVVPTVSYTIWGIMEVAQLPIAK</sequence>
<keyword evidence="1" id="KW-1133">Transmembrane helix</keyword>
<keyword evidence="3" id="KW-1185">Reference proteome</keyword>
<dbReference type="Proteomes" id="UP000011744">
    <property type="component" value="Unassembled WGS sequence"/>
</dbReference>
<organism evidence="2 3">
    <name type="scientific">Paramagnetospirillum caucaseum</name>
    <dbReference type="NCBI Taxonomy" id="1244869"/>
    <lineage>
        <taxon>Bacteria</taxon>
        <taxon>Pseudomonadati</taxon>
        <taxon>Pseudomonadota</taxon>
        <taxon>Alphaproteobacteria</taxon>
        <taxon>Rhodospirillales</taxon>
        <taxon>Magnetospirillaceae</taxon>
        <taxon>Paramagnetospirillum</taxon>
    </lineage>
</organism>
<dbReference type="STRING" id="1244869.H261_01557"/>